<dbReference type="PIRSF" id="PIRSF006324">
    <property type="entry name" value="LeuE"/>
    <property type="match status" value="1"/>
</dbReference>
<keyword evidence="5 6" id="KW-0472">Membrane</keyword>
<comment type="subcellular location">
    <subcellularLocation>
        <location evidence="1">Cell membrane</location>
        <topology evidence="1">Multi-pass membrane protein</topology>
    </subcellularLocation>
</comment>
<dbReference type="InterPro" id="IPR001123">
    <property type="entry name" value="LeuE-type"/>
</dbReference>
<evidence type="ECO:0000313" key="7">
    <source>
        <dbReference type="EMBL" id="QQQ17614.1"/>
    </source>
</evidence>
<feature type="transmembrane region" description="Helical" evidence="6">
    <location>
        <begin position="12"/>
        <end position="31"/>
    </location>
</feature>
<name>A0ABX7BJ89_9CAUL</name>
<reference evidence="7 8" key="1">
    <citation type="submission" date="2021-01" db="EMBL/GenBank/DDBJ databases">
        <title>Brevundimonas vitis sp. nov., an bacterium isolated from grape (Vitis vinifera).</title>
        <authorList>
            <person name="Jiang L."/>
            <person name="Lee J."/>
        </authorList>
    </citation>
    <scope>NUCLEOTIDE SEQUENCE [LARGE SCALE GENOMIC DNA]</scope>
    <source>
        <strain evidence="7 8">GRTSA-9</strain>
    </source>
</reference>
<feature type="transmembrane region" description="Helical" evidence="6">
    <location>
        <begin position="192"/>
        <end position="210"/>
    </location>
</feature>
<evidence type="ECO:0000256" key="5">
    <source>
        <dbReference type="ARBA" id="ARBA00023136"/>
    </source>
</evidence>
<evidence type="ECO:0000313" key="8">
    <source>
        <dbReference type="Proteomes" id="UP000595448"/>
    </source>
</evidence>
<feature type="transmembrane region" description="Helical" evidence="6">
    <location>
        <begin position="75"/>
        <end position="92"/>
    </location>
</feature>
<dbReference type="PANTHER" id="PTHR30086">
    <property type="entry name" value="ARGININE EXPORTER PROTEIN ARGO"/>
    <property type="match status" value="1"/>
</dbReference>
<evidence type="ECO:0000256" key="1">
    <source>
        <dbReference type="ARBA" id="ARBA00004651"/>
    </source>
</evidence>
<keyword evidence="2" id="KW-1003">Cell membrane</keyword>
<dbReference type="Pfam" id="PF01810">
    <property type="entry name" value="LysE"/>
    <property type="match status" value="1"/>
</dbReference>
<proteinExistence type="predicted"/>
<dbReference type="RefSeq" id="WP_201101988.1">
    <property type="nucleotide sequence ID" value="NZ_CP067977.1"/>
</dbReference>
<dbReference type="EMBL" id="CP067977">
    <property type="protein sequence ID" value="QQQ17614.1"/>
    <property type="molecule type" value="Genomic_DNA"/>
</dbReference>
<sequence length="212" mass="22001">MDWPVDPHRYLAFLGVMIVMALTPGPANLFAVATGLSRGRRAALAGVVGMNAATLVWFGAAALGLGALVLAFPEAFRVIAIGGALYVAWLGIKAFRGAFATAADPDPAVPAPPPAQRSALVDGFMVQIANPKAVLFFTAVLPPFIDVSRPVAPQLALFALATIGMDVLSMSGYGLGGAALARRMTRPEFKRGFGIVVGSMLLLASVLIVTRL</sequence>
<accession>A0ABX7BJ89</accession>
<organism evidence="7 8">
    <name type="scientific">Brevundimonas vitisensis</name>
    <dbReference type="NCBI Taxonomy" id="2800818"/>
    <lineage>
        <taxon>Bacteria</taxon>
        <taxon>Pseudomonadati</taxon>
        <taxon>Pseudomonadota</taxon>
        <taxon>Alphaproteobacteria</taxon>
        <taxon>Caulobacterales</taxon>
        <taxon>Caulobacteraceae</taxon>
        <taxon>Brevundimonas</taxon>
    </lineage>
</organism>
<evidence type="ECO:0000256" key="2">
    <source>
        <dbReference type="ARBA" id="ARBA00022475"/>
    </source>
</evidence>
<feature type="transmembrane region" description="Helical" evidence="6">
    <location>
        <begin position="157"/>
        <end position="180"/>
    </location>
</feature>
<feature type="transmembrane region" description="Helical" evidence="6">
    <location>
        <begin position="43"/>
        <end position="69"/>
    </location>
</feature>
<evidence type="ECO:0000256" key="4">
    <source>
        <dbReference type="ARBA" id="ARBA00022989"/>
    </source>
</evidence>
<gene>
    <name evidence="7" type="ORF">JIP62_09695</name>
</gene>
<dbReference type="PANTHER" id="PTHR30086:SF20">
    <property type="entry name" value="ARGININE EXPORTER PROTEIN ARGO-RELATED"/>
    <property type="match status" value="1"/>
</dbReference>
<evidence type="ECO:0000256" key="6">
    <source>
        <dbReference type="SAM" id="Phobius"/>
    </source>
</evidence>
<keyword evidence="8" id="KW-1185">Reference proteome</keyword>
<protein>
    <submittedName>
        <fullName evidence="7">LysE family translocator</fullName>
    </submittedName>
</protein>
<keyword evidence="4 6" id="KW-1133">Transmembrane helix</keyword>
<keyword evidence="3 6" id="KW-0812">Transmembrane</keyword>
<evidence type="ECO:0000256" key="3">
    <source>
        <dbReference type="ARBA" id="ARBA00022692"/>
    </source>
</evidence>
<dbReference type="Proteomes" id="UP000595448">
    <property type="component" value="Chromosome"/>
</dbReference>